<dbReference type="SUPFAM" id="SSF49899">
    <property type="entry name" value="Concanavalin A-like lectins/glucanases"/>
    <property type="match status" value="1"/>
</dbReference>
<dbReference type="Gene3D" id="2.60.120.200">
    <property type="match status" value="1"/>
</dbReference>
<dbReference type="AlphaFoldDB" id="F2UP55"/>
<sequence>MARVALVLLALAATTAVTAASTYDDSMIQVKCQAYGSTTPTDCSSVSHPRWVRYQGNLSPSHNHAIQADTGPPALVIEADVFLASELPPSGAKLDITLTYGECAQDEYATYDFGFETLTCAAEPDVFELFTFDNNDMSGLGAMTRSTSCWLFYDDRNGDNYLTIDTDCLPDLATQIALPSDMTVSMWVKFPSNILYFLYTTRLFRFRNGNQIVKFEVASNNIPHLYISDATGATIGDLSAPSSWDGIFSTISTNKWNHFQVSFGASGMYIYCNGILIASSPAAVNVGSLATGTEFKLGSGYTVCDGLGIDNVAVLSGQLTPRQLMHRLPIRGCVGFSCAVDFQTNLGLRTLSYPFRY</sequence>
<evidence type="ECO:0000313" key="2">
    <source>
        <dbReference type="EMBL" id="EGD79410.1"/>
    </source>
</evidence>
<dbReference type="EMBL" id="GL832985">
    <property type="protein sequence ID" value="EGD79410.1"/>
    <property type="molecule type" value="Genomic_DNA"/>
</dbReference>
<keyword evidence="1" id="KW-0732">Signal</keyword>
<feature type="chain" id="PRO_5003290859" description="LamG-like jellyroll fold domain-containing protein" evidence="1">
    <location>
        <begin position="21"/>
        <end position="357"/>
    </location>
</feature>
<dbReference type="RefSeq" id="XP_004989179.1">
    <property type="nucleotide sequence ID" value="XM_004989122.1"/>
</dbReference>
<proteinExistence type="predicted"/>
<protein>
    <recommendedName>
        <fullName evidence="4">LamG-like jellyroll fold domain-containing protein</fullName>
    </recommendedName>
</protein>
<organism evidence="3">
    <name type="scientific">Salpingoeca rosetta (strain ATCC 50818 / BSB-021)</name>
    <dbReference type="NCBI Taxonomy" id="946362"/>
    <lineage>
        <taxon>Eukaryota</taxon>
        <taxon>Choanoflagellata</taxon>
        <taxon>Craspedida</taxon>
        <taxon>Salpingoecidae</taxon>
        <taxon>Salpingoeca</taxon>
    </lineage>
</organism>
<name>F2UP55_SALR5</name>
<accession>F2UP55</accession>
<gene>
    <name evidence="2" type="ORF">PTSG_09822</name>
</gene>
<dbReference type="KEGG" id="sre:PTSG_09822"/>
<dbReference type="Proteomes" id="UP000007799">
    <property type="component" value="Unassembled WGS sequence"/>
</dbReference>
<dbReference type="InParanoid" id="F2UP55"/>
<dbReference type="GeneID" id="16069721"/>
<evidence type="ECO:0008006" key="4">
    <source>
        <dbReference type="Google" id="ProtNLM"/>
    </source>
</evidence>
<keyword evidence="3" id="KW-1185">Reference proteome</keyword>
<evidence type="ECO:0000313" key="3">
    <source>
        <dbReference type="Proteomes" id="UP000007799"/>
    </source>
</evidence>
<dbReference type="InterPro" id="IPR013320">
    <property type="entry name" value="ConA-like_dom_sf"/>
</dbReference>
<feature type="signal peptide" evidence="1">
    <location>
        <begin position="1"/>
        <end position="20"/>
    </location>
</feature>
<evidence type="ECO:0000256" key="1">
    <source>
        <dbReference type="SAM" id="SignalP"/>
    </source>
</evidence>
<dbReference type="Pfam" id="PF13385">
    <property type="entry name" value="Laminin_G_3"/>
    <property type="match status" value="1"/>
</dbReference>
<reference evidence="2" key="1">
    <citation type="submission" date="2009-08" db="EMBL/GenBank/DDBJ databases">
        <title>Annotation of Salpingoeca rosetta.</title>
        <authorList>
            <consortium name="The Broad Institute Genome Sequencing Platform"/>
            <person name="Russ C."/>
            <person name="Cuomo C."/>
            <person name="Burger G."/>
            <person name="Gray M.W."/>
            <person name="Holland P.W.H."/>
            <person name="King N."/>
            <person name="Lang F.B.F."/>
            <person name="Roger A.J."/>
            <person name="Ruiz-Trillo I."/>
            <person name="Young S.K."/>
            <person name="Zeng Q."/>
            <person name="Gargeya S."/>
            <person name="Alvarado L."/>
            <person name="Berlin A."/>
            <person name="Chapman S.B."/>
            <person name="Chen Z."/>
            <person name="Freedman E."/>
            <person name="Gellesch M."/>
            <person name="Goldberg J."/>
            <person name="Griggs A."/>
            <person name="Gujja S."/>
            <person name="Heilman E."/>
            <person name="Heiman D."/>
            <person name="Howarth C."/>
            <person name="Mehta T."/>
            <person name="Neiman D."/>
            <person name="Pearson M."/>
            <person name="Roberts A."/>
            <person name="Saif S."/>
            <person name="Shea T."/>
            <person name="Shenoy N."/>
            <person name="Sisk P."/>
            <person name="Stolte C."/>
            <person name="Sykes S."/>
            <person name="White J."/>
            <person name="Yandava C."/>
            <person name="Haas B."/>
            <person name="Nusbaum C."/>
            <person name="Birren B."/>
        </authorList>
    </citation>
    <scope>NUCLEOTIDE SEQUENCE [LARGE SCALE GENOMIC DNA]</scope>
    <source>
        <strain evidence="2">ATCC 50818</strain>
    </source>
</reference>